<evidence type="ECO:0000256" key="10">
    <source>
        <dbReference type="ARBA" id="ARBA00023201"/>
    </source>
</evidence>
<dbReference type="GO" id="GO:0005886">
    <property type="term" value="C:plasma membrane"/>
    <property type="evidence" value="ECO:0007669"/>
    <property type="project" value="TreeGrafter"/>
</dbReference>
<evidence type="ECO:0000256" key="3">
    <source>
        <dbReference type="ARBA" id="ARBA00022448"/>
    </source>
</evidence>
<dbReference type="OrthoDB" id="5874059at2759"/>
<feature type="region of interest" description="Disordered" evidence="13">
    <location>
        <begin position="417"/>
        <end position="445"/>
    </location>
</feature>
<reference evidence="15 16" key="1">
    <citation type="submission" date="2020-02" db="EMBL/GenBank/DDBJ databases">
        <authorList>
            <person name="Ferguson B K."/>
        </authorList>
    </citation>
    <scope>NUCLEOTIDE SEQUENCE [LARGE SCALE GENOMIC DNA]</scope>
</reference>
<organism evidence="15 16">
    <name type="scientific">Nesidiocoris tenuis</name>
    <dbReference type="NCBI Taxonomy" id="355587"/>
    <lineage>
        <taxon>Eukaryota</taxon>
        <taxon>Metazoa</taxon>
        <taxon>Ecdysozoa</taxon>
        <taxon>Arthropoda</taxon>
        <taxon>Hexapoda</taxon>
        <taxon>Insecta</taxon>
        <taxon>Pterygota</taxon>
        <taxon>Neoptera</taxon>
        <taxon>Paraneoptera</taxon>
        <taxon>Hemiptera</taxon>
        <taxon>Heteroptera</taxon>
        <taxon>Panheteroptera</taxon>
        <taxon>Cimicomorpha</taxon>
        <taxon>Miridae</taxon>
        <taxon>Dicyphina</taxon>
        <taxon>Nesidiocoris</taxon>
    </lineage>
</organism>
<dbReference type="Gene3D" id="2.60.470.10">
    <property type="entry name" value="Acid-sensing ion channels like domains"/>
    <property type="match status" value="1"/>
</dbReference>
<evidence type="ECO:0000256" key="13">
    <source>
        <dbReference type="SAM" id="MobiDB-lite"/>
    </source>
</evidence>
<keyword evidence="9 14" id="KW-0472">Membrane</keyword>
<evidence type="ECO:0000256" key="6">
    <source>
        <dbReference type="ARBA" id="ARBA00022989"/>
    </source>
</evidence>
<keyword evidence="16" id="KW-1185">Reference proteome</keyword>
<feature type="transmembrane region" description="Helical" evidence="14">
    <location>
        <begin position="385"/>
        <end position="407"/>
    </location>
</feature>
<dbReference type="AlphaFoldDB" id="A0A6H5G9H3"/>
<dbReference type="Proteomes" id="UP000479000">
    <property type="component" value="Unassembled WGS sequence"/>
</dbReference>
<dbReference type="EMBL" id="CADCXU010008368">
    <property type="protein sequence ID" value="CAA9999232.1"/>
    <property type="molecule type" value="Genomic_DNA"/>
</dbReference>
<dbReference type="PANTHER" id="PTHR11690:SF175">
    <property type="entry name" value="PICKPOCKET 13-RELATED"/>
    <property type="match status" value="1"/>
</dbReference>
<gene>
    <name evidence="15" type="ORF">NTEN_LOCUS5515</name>
</gene>
<proteinExistence type="inferred from homology"/>
<evidence type="ECO:0000256" key="12">
    <source>
        <dbReference type="RuleBase" id="RU000679"/>
    </source>
</evidence>
<evidence type="ECO:0000256" key="5">
    <source>
        <dbReference type="ARBA" id="ARBA00022692"/>
    </source>
</evidence>
<evidence type="ECO:0000256" key="1">
    <source>
        <dbReference type="ARBA" id="ARBA00004141"/>
    </source>
</evidence>
<dbReference type="GO" id="GO:0015280">
    <property type="term" value="F:ligand-gated sodium channel activity"/>
    <property type="evidence" value="ECO:0007669"/>
    <property type="project" value="TreeGrafter"/>
</dbReference>
<dbReference type="InterPro" id="IPR001873">
    <property type="entry name" value="ENaC"/>
</dbReference>
<keyword evidence="3 12" id="KW-0813">Transport</keyword>
<evidence type="ECO:0000256" key="7">
    <source>
        <dbReference type="ARBA" id="ARBA00023053"/>
    </source>
</evidence>
<evidence type="ECO:0000313" key="16">
    <source>
        <dbReference type="Proteomes" id="UP000479000"/>
    </source>
</evidence>
<comment type="similarity">
    <text evidence="2 12">Belongs to the amiloride-sensitive sodium channel (TC 1.A.6) family.</text>
</comment>
<keyword evidence="4 12" id="KW-0894">Sodium channel</keyword>
<keyword evidence="5 12" id="KW-0812">Transmembrane</keyword>
<evidence type="ECO:0000256" key="9">
    <source>
        <dbReference type="ARBA" id="ARBA00023136"/>
    </source>
</evidence>
<keyword evidence="7" id="KW-0915">Sodium</keyword>
<keyword evidence="10 12" id="KW-0739">Sodium transport</keyword>
<evidence type="ECO:0000256" key="14">
    <source>
        <dbReference type="SAM" id="Phobius"/>
    </source>
</evidence>
<keyword evidence="8 12" id="KW-0406">Ion transport</keyword>
<protein>
    <submittedName>
        <fullName evidence="15">Uncharacterized protein</fullName>
    </submittedName>
</protein>
<keyword evidence="11 12" id="KW-0407">Ion channel</keyword>
<evidence type="ECO:0000256" key="11">
    <source>
        <dbReference type="ARBA" id="ARBA00023303"/>
    </source>
</evidence>
<keyword evidence="6 14" id="KW-1133">Transmembrane helix</keyword>
<dbReference type="Gene3D" id="1.10.287.770">
    <property type="entry name" value="YojJ-like"/>
    <property type="match status" value="1"/>
</dbReference>
<evidence type="ECO:0000256" key="4">
    <source>
        <dbReference type="ARBA" id="ARBA00022461"/>
    </source>
</evidence>
<evidence type="ECO:0000256" key="8">
    <source>
        <dbReference type="ARBA" id="ARBA00023065"/>
    </source>
</evidence>
<dbReference type="PANTHER" id="PTHR11690">
    <property type="entry name" value="AMILORIDE-SENSITIVE SODIUM CHANNEL-RELATED"/>
    <property type="match status" value="1"/>
</dbReference>
<name>A0A6H5G9H3_9HEMI</name>
<comment type="subcellular location">
    <subcellularLocation>
        <location evidence="1">Membrane</location>
        <topology evidence="1">Multi-pass membrane protein</topology>
    </subcellularLocation>
</comment>
<accession>A0A6H5G9H3</accession>
<dbReference type="Pfam" id="PF00858">
    <property type="entry name" value="ASC"/>
    <property type="match status" value="2"/>
</dbReference>
<evidence type="ECO:0000256" key="2">
    <source>
        <dbReference type="ARBA" id="ARBA00007193"/>
    </source>
</evidence>
<evidence type="ECO:0000313" key="15">
    <source>
        <dbReference type="EMBL" id="CAA9999232.1"/>
    </source>
</evidence>
<sequence>MRRTVPNWQNAYENIPRPLIHFQGKTAAIIRNFLSQTSLHGFRFIAEEDRHWSERWFWTMLCAVSWVGFGVMFQKSYTAFQENSISFVVETTDLNLLTTLPSISICEYDNEAHLSKKAKQIFGTRHDINLDEVLRELTYFSGSAYYLKEVCTNDGIECPRGNYSQLVRSVRAKCEEFLIACTTLESRFECCKHFVPTETEVGPCFTFSAGNENPIFEYLIIGDLLVSTIEIENDPDLRELSIYQRKCRFPDENNLKSAEFYSYSSCIVDCRRRAQMELCNCTSHFMPKTSKCNRNTHLESLRRQHAITQFLAKLSCYLLEPTTNPRGKGGLVCDCLPACADLDFNPNLCSRELYPIPNIPDSAVQVRLLDIPTEKYKRIVVRGKLDMVVSIGGAAGLFLGASLLTIVELTNFLFGAGPSGQDDETNPTPIDEVKGSPNENDPAAQGVLPFVL</sequence>